<keyword evidence="4" id="KW-0456">Lyase</keyword>
<evidence type="ECO:0000313" key="14">
    <source>
        <dbReference type="EMBL" id="CAB4970864.1"/>
    </source>
</evidence>
<dbReference type="GO" id="GO:0030170">
    <property type="term" value="F:pyridoxal phosphate binding"/>
    <property type="evidence" value="ECO:0007669"/>
    <property type="project" value="InterPro"/>
</dbReference>
<dbReference type="GO" id="GO:0047804">
    <property type="term" value="F:cysteine-S-conjugate beta-lyase activity"/>
    <property type="evidence" value="ECO:0007669"/>
    <property type="project" value="UniProtKB-EC"/>
</dbReference>
<dbReference type="InterPro" id="IPR015421">
    <property type="entry name" value="PyrdxlP-dep_Trfase_major"/>
</dbReference>
<comment type="cofactor">
    <cofactor evidence="1">
        <name>pyridoxal 5'-phosphate</name>
        <dbReference type="ChEBI" id="CHEBI:597326"/>
    </cofactor>
</comment>
<dbReference type="Gene3D" id="3.40.640.10">
    <property type="entry name" value="Type I PLP-dependent aspartate aminotransferase-like (Major domain)"/>
    <property type="match status" value="1"/>
</dbReference>
<proteinExistence type="inferred from homology"/>
<sequence length="383" mass="42553">MSQYEVKPISLAQLRTHKSSKWRDYDPDVLPLPVAEMDFPIADPIRDLLLEMVSNSDLGYLGPIPELGISFALFAQQRWGWVLDPLEVYASTDVGVGIVEILRLLTQPGDRVLLSSPIYHNFYTWVKETKVEKVDVPFLETSEGWAIDVAGIEAAYKTGIKVHLLCNPHNPLGRVYAREELLAIANLAQEHGVVVISDEIHAPLTFSESTFIPFLSIGDTAQSVGITVTAASKGWNIPGLKAAIIVTQNPAMAALMRDLPTALHYRASILGGFATVVAYEKGTQWLDGALRTLDSNRFFLKRLLEEQIPEIVYHVPNCSYLAWLDLSALKLGDNPSRTLLERGRLALSPGESFSPNTPQYVRFNFAASEEVLIEAVQRIRRCL</sequence>
<dbReference type="InterPro" id="IPR051798">
    <property type="entry name" value="Class-II_PLP-Dep_Aminotrans"/>
</dbReference>
<dbReference type="Gene3D" id="3.90.1150.10">
    <property type="entry name" value="Aspartate Aminotransferase, domain 1"/>
    <property type="match status" value="1"/>
</dbReference>
<organism evidence="11">
    <name type="scientific">freshwater metagenome</name>
    <dbReference type="NCBI Taxonomy" id="449393"/>
    <lineage>
        <taxon>unclassified sequences</taxon>
        <taxon>metagenomes</taxon>
        <taxon>ecological metagenomes</taxon>
    </lineage>
</organism>
<dbReference type="EMBL" id="CAFBQX010000001">
    <property type="protein sequence ID" value="CAB5070075.1"/>
    <property type="molecule type" value="Genomic_DNA"/>
</dbReference>
<dbReference type="EMBL" id="CAEZXO010000001">
    <property type="protein sequence ID" value="CAB4683483.1"/>
    <property type="molecule type" value="Genomic_DNA"/>
</dbReference>
<name>A0A6J6ZA21_9ZZZZ</name>
<dbReference type="PANTHER" id="PTHR43525:SF2">
    <property type="entry name" value="CYSTATHIONINE BETA-LYASE-RELATED"/>
    <property type="match status" value="1"/>
</dbReference>
<evidence type="ECO:0000313" key="11">
    <source>
        <dbReference type="EMBL" id="CAB4818369.1"/>
    </source>
</evidence>
<evidence type="ECO:0000313" key="7">
    <source>
        <dbReference type="EMBL" id="CAB4340177.1"/>
    </source>
</evidence>
<reference evidence="11" key="1">
    <citation type="submission" date="2020-05" db="EMBL/GenBank/DDBJ databases">
        <authorList>
            <person name="Chiriac C."/>
            <person name="Salcher M."/>
            <person name="Ghai R."/>
            <person name="Kavagutti S V."/>
        </authorList>
    </citation>
    <scope>NUCLEOTIDE SEQUENCE</scope>
</reference>
<dbReference type="EMBL" id="CAEZZW010000001">
    <property type="protein sequence ID" value="CAB4770579.1"/>
    <property type="molecule type" value="Genomic_DNA"/>
</dbReference>
<evidence type="ECO:0000256" key="2">
    <source>
        <dbReference type="ARBA" id="ARBA00012224"/>
    </source>
</evidence>
<dbReference type="EMBL" id="CAFABH010000001">
    <property type="protein sequence ID" value="CAB4818369.1"/>
    <property type="molecule type" value="Genomic_DNA"/>
</dbReference>
<dbReference type="InterPro" id="IPR004839">
    <property type="entry name" value="Aminotransferase_I/II_large"/>
</dbReference>
<dbReference type="EMBL" id="CAFBOC010000003">
    <property type="protein sequence ID" value="CAB4970864.1"/>
    <property type="molecule type" value="Genomic_DNA"/>
</dbReference>
<evidence type="ECO:0000256" key="5">
    <source>
        <dbReference type="ARBA" id="ARBA00037974"/>
    </source>
</evidence>
<evidence type="ECO:0000313" key="15">
    <source>
        <dbReference type="EMBL" id="CAB5070075.1"/>
    </source>
</evidence>
<evidence type="ECO:0000313" key="9">
    <source>
        <dbReference type="EMBL" id="CAB4732629.1"/>
    </source>
</evidence>
<evidence type="ECO:0000256" key="3">
    <source>
        <dbReference type="ARBA" id="ARBA00022898"/>
    </source>
</evidence>
<evidence type="ECO:0000313" key="13">
    <source>
        <dbReference type="EMBL" id="CAB4941056.1"/>
    </source>
</evidence>
<accession>A0A6J6ZA21</accession>
<dbReference type="PANTHER" id="PTHR43525">
    <property type="entry name" value="PROTEIN MALY"/>
    <property type="match status" value="1"/>
</dbReference>
<dbReference type="EMBL" id="CAFBNH010000003">
    <property type="protein sequence ID" value="CAB4941056.1"/>
    <property type="molecule type" value="Genomic_DNA"/>
</dbReference>
<dbReference type="AlphaFoldDB" id="A0A6J6ZA21"/>
<dbReference type="EMBL" id="CAESAE010000005">
    <property type="protein sequence ID" value="CAB4340177.1"/>
    <property type="molecule type" value="Genomic_DNA"/>
</dbReference>
<feature type="domain" description="Aminotransferase class I/classII large" evidence="6">
    <location>
        <begin position="83"/>
        <end position="379"/>
    </location>
</feature>
<dbReference type="EC" id="4.4.1.13" evidence="2"/>
<evidence type="ECO:0000256" key="4">
    <source>
        <dbReference type="ARBA" id="ARBA00023239"/>
    </source>
</evidence>
<comment type="similarity">
    <text evidence="5">Belongs to the class-II pyridoxal-phosphate-dependent aminotransferase family. MalY/PatB cystathionine beta-lyase subfamily.</text>
</comment>
<dbReference type="CDD" id="cd00609">
    <property type="entry name" value="AAT_like"/>
    <property type="match status" value="1"/>
</dbReference>
<dbReference type="InterPro" id="IPR015422">
    <property type="entry name" value="PyrdxlP-dep_Trfase_small"/>
</dbReference>
<evidence type="ECO:0000259" key="6">
    <source>
        <dbReference type="Pfam" id="PF00155"/>
    </source>
</evidence>
<evidence type="ECO:0000313" key="12">
    <source>
        <dbReference type="EMBL" id="CAB4861315.1"/>
    </source>
</evidence>
<dbReference type="EMBL" id="CAEZYM010000016">
    <property type="protein sequence ID" value="CAB4732629.1"/>
    <property type="molecule type" value="Genomic_DNA"/>
</dbReference>
<dbReference type="EMBL" id="CAFBLD010000003">
    <property type="protein sequence ID" value="CAB4861315.1"/>
    <property type="molecule type" value="Genomic_DNA"/>
</dbReference>
<dbReference type="InterPro" id="IPR015424">
    <property type="entry name" value="PyrdxlP-dep_Trfase"/>
</dbReference>
<evidence type="ECO:0000256" key="1">
    <source>
        <dbReference type="ARBA" id="ARBA00001933"/>
    </source>
</evidence>
<gene>
    <name evidence="8" type="ORF">UFOPK2510_00112</name>
    <name evidence="9" type="ORF">UFOPK2718_01361</name>
    <name evidence="10" type="ORF">UFOPK2936_00164</name>
    <name evidence="11" type="ORF">UFOPK3174_00049</name>
    <name evidence="12" type="ORF">UFOPK3328_00497</name>
    <name evidence="13" type="ORF">UFOPK3779_00532</name>
    <name evidence="14" type="ORF">UFOPK3913_00401</name>
    <name evidence="7" type="ORF">UFOPK4107_00931</name>
    <name evidence="15" type="ORF">UFOPK4403_00265</name>
</gene>
<keyword evidence="3" id="KW-0663">Pyridoxal phosphate</keyword>
<protein>
    <recommendedName>
        <fullName evidence="2">cysteine-S-conjugate beta-lyase</fullName>
        <ecNumber evidence="2">4.4.1.13</ecNumber>
    </recommendedName>
</protein>
<evidence type="ECO:0000313" key="8">
    <source>
        <dbReference type="EMBL" id="CAB4683483.1"/>
    </source>
</evidence>
<evidence type="ECO:0000313" key="10">
    <source>
        <dbReference type="EMBL" id="CAB4770579.1"/>
    </source>
</evidence>
<dbReference type="Pfam" id="PF00155">
    <property type="entry name" value="Aminotran_1_2"/>
    <property type="match status" value="1"/>
</dbReference>
<dbReference type="SUPFAM" id="SSF53383">
    <property type="entry name" value="PLP-dependent transferases"/>
    <property type="match status" value="1"/>
</dbReference>